<accession>A0A6C0P1I6</accession>
<dbReference type="GO" id="GO:0005975">
    <property type="term" value="P:carbohydrate metabolic process"/>
    <property type="evidence" value="ECO:0007669"/>
    <property type="project" value="InterPro"/>
</dbReference>
<dbReference type="PANTHER" id="PTHR31084">
    <property type="entry name" value="ALPHA-L-FUCOSIDASE 2"/>
    <property type="match status" value="1"/>
</dbReference>
<proteinExistence type="predicted"/>
<dbReference type="RefSeq" id="WP_162640900.1">
    <property type="nucleotide sequence ID" value="NZ_CP048286.1"/>
</dbReference>
<dbReference type="InterPro" id="IPR001119">
    <property type="entry name" value="SLH_dom"/>
</dbReference>
<keyword evidence="2" id="KW-0732">Signal</keyword>
<dbReference type="InterPro" id="IPR012341">
    <property type="entry name" value="6hp_glycosidase-like_sf"/>
</dbReference>
<evidence type="ECO:0000313" key="5">
    <source>
        <dbReference type="EMBL" id="QHW32096.1"/>
    </source>
</evidence>
<feature type="domain" description="F5/8 type C" evidence="3">
    <location>
        <begin position="119"/>
        <end position="277"/>
    </location>
</feature>
<dbReference type="Gene3D" id="2.60.40.10">
    <property type="entry name" value="Immunoglobulins"/>
    <property type="match status" value="1"/>
</dbReference>
<keyword evidence="6" id="KW-1185">Reference proteome</keyword>
<dbReference type="InterPro" id="IPR013780">
    <property type="entry name" value="Glyco_hydro_b"/>
</dbReference>
<gene>
    <name evidence="5" type="ORF">GZH47_15600</name>
</gene>
<sequence length="1599" mass="170742">MLIVSRAKKLAAVATATATIFGVAAMPTLHVAQAADADTGVDSEWQALQQKLSGIKGEWTDQSYAGVFNSTMPDTALLGNGDVGVTSGGGQGYKTFYISKGDFWNGNPNPSLVALGGVSIKPTKVEQSDNLALGAVATASSTHENLGPDRTVNGLWSTGYEGWVTPVITGGTPQWIQLDLGESKTIARYVVKHDAAARAGQEVNDTKSFIFQTSDNGTDWTDMDTVTGNTDNVTDRNITPVTARYVRLYITEPTQGTTPDSVQNPRVRIGQIELYGPAKNLALGAVASASSTYQNLNPDRTVNGQWTTGYEGWVTPVITGGAPQWIQLDLGESKTIARYIVKHDGAARAGQEANDTKGFIFQTSDNGTDWTDADTVTDNADKITDRNITPVTARYVRLYITAPNQGTTSDSVQNPRARIGQIELYASAGTGEVVSEPQAPFHEEEDILNAQIGTDMSIGGVPVTMNTWEAADRNVVVTDLTSLGDKPVSLEVSTWTGALSPKPTLTTNAGLDGDTMWATRETAPGDKYWVSRAALATRIIGIEGNAVRSVSDSTAKTVFELQPGQQVRIVTAVGGGGQNPTTHLEDAKNLAAAQDSSALDALYASHLDWWKNYWLESHVNLNDAVLEKYYYGALYIMGSTSRPGKVASGLYGVWATTDSPNWSSDLHLNYNAMAPFYGVYSSNRSELAEPYFDAILDYVPEAERRAKEDLSRVNPTYIASRFPTGGMEGGVLFPVGIGPYGSTTDDNYHEQVANSLFAVTQFIAYYDYTQDKTFLENRAYPFMKLVGEFFENYLEWDAEANQYVIYAGHNEDSWSKNSSPDLGLLKYLLSGLIKASETLQTDADKRADWEQILTHLPEQPTTQYHGKTVYALAEPGTSTYDDFRPGDNTVVLEFVHPGEVLGIRSDAAERQIAIDTLDAMNSWGNDNSFPKVFTQAARVGYPAQSLIDKMKQQINQKLGKNLRIIDPFHGIEKSGAIEAINNMMMQSQDGIIELFPVWPAGKDASFTRLREKGAFVVSAAKNGDEVSNVEITSEAGNPVKLDNPYATDSVQVTEEGGARISAAVTDGIISFATEKGKTYSVSPGNEEGQPEGPANTAPVIEQVAPIAKTAGQQIDFTVQGTDADGDTIAYSSDSLPDGATLDAASGRFQWNSAVAGTYSVVITATDANGASSSITVSISVTNPVSQPPSTGSQPTGSQSTEPPNGSTVTQGTIQADVKPDAQGKASVQVTASSLEQAVKEAQQGAITVDVRPAGKADAIEVHLPAEQLKALLQQGGIESLTIKDGLTSISLSNEQLQGMISSGGDILTITIAKAAVTDQETSERIGDNPTVNIKADIDGKAAGIEGDGVRTSIGYTLKAGESPETIVLYEITEEGKLRIVKDAWYDPTTGTIALNAQLSGSYAVMPNKVTFNDLDLVDWARASINALASREIVRGYGSGTFAPNGEVTRAEFIQMLVNALGLSRAGSIEPLKDVNAGDWYYDAVTTARQLGIVQGRNDGTLGADEPITRQDMAVLIYRAGRLNDWFPAGSGSMTFNDGSAISEYAVQALEALNEAGLVHGYSDGTVGPLRSATRAETAVLIYRMLTSASASTAGAASQL</sequence>
<evidence type="ECO:0000313" key="6">
    <source>
        <dbReference type="Proteomes" id="UP000479114"/>
    </source>
</evidence>
<dbReference type="Pfam" id="PF05345">
    <property type="entry name" value="He_PIG"/>
    <property type="match status" value="1"/>
</dbReference>
<dbReference type="InterPro" id="IPR015919">
    <property type="entry name" value="Cadherin-like_sf"/>
</dbReference>
<dbReference type="Proteomes" id="UP000479114">
    <property type="component" value="Chromosome"/>
</dbReference>
<dbReference type="Pfam" id="PF00754">
    <property type="entry name" value="F5_F8_type_C"/>
    <property type="match status" value="1"/>
</dbReference>
<feature type="domain" description="SLH" evidence="4">
    <location>
        <begin position="1407"/>
        <end position="1470"/>
    </location>
</feature>
<dbReference type="PROSITE" id="PS50022">
    <property type="entry name" value="FA58C_3"/>
    <property type="match status" value="2"/>
</dbReference>
<dbReference type="InterPro" id="IPR049053">
    <property type="entry name" value="AFCA-like_C"/>
</dbReference>
<dbReference type="InterPro" id="IPR054363">
    <property type="entry name" value="GH95_cat"/>
</dbReference>
<evidence type="ECO:0000256" key="1">
    <source>
        <dbReference type="SAM" id="MobiDB-lite"/>
    </source>
</evidence>
<dbReference type="Pfam" id="PF00395">
    <property type="entry name" value="SLH"/>
    <property type="match status" value="3"/>
</dbReference>
<dbReference type="EMBL" id="CP048286">
    <property type="protein sequence ID" value="QHW32096.1"/>
    <property type="molecule type" value="Genomic_DNA"/>
</dbReference>
<dbReference type="SUPFAM" id="SSF49785">
    <property type="entry name" value="Galactose-binding domain-like"/>
    <property type="match status" value="2"/>
</dbReference>
<feature type="compositionally biased region" description="Polar residues" evidence="1">
    <location>
        <begin position="1201"/>
        <end position="1211"/>
    </location>
</feature>
<evidence type="ECO:0000259" key="3">
    <source>
        <dbReference type="PROSITE" id="PS50022"/>
    </source>
</evidence>
<feature type="chain" id="PRO_5025428542" evidence="2">
    <location>
        <begin position="35"/>
        <end position="1599"/>
    </location>
</feature>
<dbReference type="KEGG" id="prz:GZH47_15600"/>
<organism evidence="5 6">
    <name type="scientific">Paenibacillus rhizovicinus</name>
    <dbReference type="NCBI Taxonomy" id="2704463"/>
    <lineage>
        <taxon>Bacteria</taxon>
        <taxon>Bacillati</taxon>
        <taxon>Bacillota</taxon>
        <taxon>Bacilli</taxon>
        <taxon>Bacillales</taxon>
        <taxon>Paenibacillaceae</taxon>
        <taxon>Paenibacillus</taxon>
    </lineage>
</organism>
<dbReference type="Gene3D" id="1.50.10.10">
    <property type="match status" value="1"/>
</dbReference>
<dbReference type="PANTHER" id="PTHR31084:SF19">
    <property type="entry name" value="GLYCOSYL HYDROLASE FAMILY 95 N-TERMINAL DOMAIN-CONTAINING PROTEIN"/>
    <property type="match status" value="1"/>
</dbReference>
<feature type="domain" description="SLH" evidence="4">
    <location>
        <begin position="1532"/>
        <end position="1595"/>
    </location>
</feature>
<dbReference type="InterPro" id="IPR008979">
    <property type="entry name" value="Galactose-bd-like_sf"/>
</dbReference>
<reference evidence="5 6" key="1">
    <citation type="submission" date="2020-02" db="EMBL/GenBank/DDBJ databases">
        <title>Paenibacillus sp. nov., isolated from rhizosphere soil of tomato.</title>
        <authorList>
            <person name="Weon H.-Y."/>
            <person name="Lee S.A."/>
        </authorList>
    </citation>
    <scope>NUCLEOTIDE SEQUENCE [LARGE SCALE GENOMIC DNA]</scope>
    <source>
        <strain evidence="5 6">14171R-81</strain>
    </source>
</reference>
<feature type="region of interest" description="Disordered" evidence="1">
    <location>
        <begin position="1181"/>
        <end position="1211"/>
    </location>
</feature>
<dbReference type="InterPro" id="IPR008928">
    <property type="entry name" value="6-hairpin_glycosidase_sf"/>
</dbReference>
<feature type="domain" description="F5/8 type C" evidence="3">
    <location>
        <begin position="313"/>
        <end position="427"/>
    </location>
</feature>
<name>A0A6C0P1I6_9BACL</name>
<dbReference type="Pfam" id="PF21307">
    <property type="entry name" value="Glyco_hydro_95_C"/>
    <property type="match status" value="1"/>
</dbReference>
<evidence type="ECO:0000256" key="2">
    <source>
        <dbReference type="SAM" id="SignalP"/>
    </source>
</evidence>
<dbReference type="Pfam" id="PF22124">
    <property type="entry name" value="Glyco_hydro_95_cat"/>
    <property type="match status" value="1"/>
</dbReference>
<dbReference type="GO" id="GO:0005509">
    <property type="term" value="F:calcium ion binding"/>
    <property type="evidence" value="ECO:0007669"/>
    <property type="project" value="InterPro"/>
</dbReference>
<dbReference type="SUPFAM" id="SSF48208">
    <property type="entry name" value="Six-hairpin glycosidases"/>
    <property type="match status" value="1"/>
</dbReference>
<dbReference type="Gene3D" id="2.60.120.260">
    <property type="entry name" value="Galactose-binding domain-like"/>
    <property type="match status" value="2"/>
</dbReference>
<feature type="domain" description="SLH" evidence="4">
    <location>
        <begin position="1471"/>
        <end position="1530"/>
    </location>
</feature>
<dbReference type="SUPFAM" id="SSF49313">
    <property type="entry name" value="Cadherin-like"/>
    <property type="match status" value="1"/>
</dbReference>
<feature type="signal peptide" evidence="2">
    <location>
        <begin position="1"/>
        <end position="34"/>
    </location>
</feature>
<dbReference type="Pfam" id="PF22633">
    <property type="entry name" value="F5_F8_type_C_2"/>
    <property type="match status" value="1"/>
</dbReference>
<dbReference type="InterPro" id="IPR013783">
    <property type="entry name" value="Ig-like_fold"/>
</dbReference>
<dbReference type="GO" id="GO:0016020">
    <property type="term" value="C:membrane"/>
    <property type="evidence" value="ECO:0007669"/>
    <property type="project" value="InterPro"/>
</dbReference>
<feature type="compositionally biased region" description="Low complexity" evidence="1">
    <location>
        <begin position="1181"/>
        <end position="1200"/>
    </location>
</feature>
<protein>
    <submittedName>
        <fullName evidence="5">Uncharacterized protein</fullName>
    </submittedName>
</protein>
<dbReference type="PROSITE" id="PS51272">
    <property type="entry name" value="SLH"/>
    <property type="match status" value="3"/>
</dbReference>
<dbReference type="InterPro" id="IPR000421">
    <property type="entry name" value="FA58C"/>
</dbReference>
<dbReference type="Gene3D" id="2.60.40.1180">
    <property type="entry name" value="Golgi alpha-mannosidase II"/>
    <property type="match status" value="1"/>
</dbReference>
<evidence type="ECO:0000259" key="4">
    <source>
        <dbReference type="PROSITE" id="PS51272"/>
    </source>
</evidence>
<dbReference type="GO" id="GO:0004560">
    <property type="term" value="F:alpha-L-fucosidase activity"/>
    <property type="evidence" value="ECO:0007669"/>
    <property type="project" value="TreeGrafter"/>
</dbReference>